<keyword evidence="18" id="KW-1185">Reference proteome</keyword>
<dbReference type="SUPFAM" id="SSF52540">
    <property type="entry name" value="P-loop containing nucleoside triphosphate hydrolases"/>
    <property type="match status" value="1"/>
</dbReference>
<accession>A0ABV6G748</accession>
<keyword evidence="7" id="KW-1005">Bacterial flagellum biogenesis</keyword>
<feature type="domain" description="SRP54-type proteins GTP-binding" evidence="16">
    <location>
        <begin position="184"/>
        <end position="394"/>
    </location>
</feature>
<keyword evidence="4" id="KW-0813">Transport</keyword>
<keyword evidence="5" id="KW-1003">Cell membrane</keyword>
<organism evidence="17 18">
    <name type="scientific">Kushneria aurantia</name>
    <dbReference type="NCBI Taxonomy" id="504092"/>
    <lineage>
        <taxon>Bacteria</taxon>
        <taxon>Pseudomonadati</taxon>
        <taxon>Pseudomonadota</taxon>
        <taxon>Gammaproteobacteria</taxon>
        <taxon>Oceanospirillales</taxon>
        <taxon>Halomonadaceae</taxon>
        <taxon>Kushneria</taxon>
    </lineage>
</organism>
<dbReference type="NCBIfam" id="TIGR03499">
    <property type="entry name" value="FlhF"/>
    <property type="match status" value="1"/>
</dbReference>
<evidence type="ECO:0000256" key="14">
    <source>
        <dbReference type="SAM" id="MobiDB-lite"/>
    </source>
</evidence>
<dbReference type="PANTHER" id="PTHR43134">
    <property type="entry name" value="SIGNAL RECOGNITION PARTICLE RECEPTOR SUBUNIT ALPHA"/>
    <property type="match status" value="1"/>
</dbReference>
<dbReference type="CDD" id="cd17873">
    <property type="entry name" value="FlhF"/>
    <property type="match status" value="1"/>
</dbReference>
<evidence type="ECO:0000259" key="15">
    <source>
        <dbReference type="SMART" id="SM00382"/>
    </source>
</evidence>
<keyword evidence="11" id="KW-1006">Bacterial flagellum protein export</keyword>
<evidence type="ECO:0000313" key="17">
    <source>
        <dbReference type="EMBL" id="MFC0269498.1"/>
    </source>
</evidence>
<keyword evidence="8" id="KW-0653">Protein transport</keyword>
<reference evidence="17 18" key="1">
    <citation type="submission" date="2024-09" db="EMBL/GenBank/DDBJ databases">
        <authorList>
            <person name="Sun Q."/>
            <person name="Mori K."/>
        </authorList>
    </citation>
    <scope>NUCLEOTIDE SEQUENCE [LARGE SCALE GENOMIC DNA]</scope>
    <source>
        <strain evidence="17 18">CCM 7415</strain>
    </source>
</reference>
<sequence>MGVERFIGADGREAMRKVRERLGDDALILSNRPVEGGIEIVAMAEEAHQGMTAEEPAAPAERDRQTPPQPPSAEASAAQMQAFNARLMDELASMRELIHSRIAEPAPAPVAADATPEPATRLRQRLVAAGFSQLLVRELIELLPPELAEGDEQAREAALEGWIERQLTARLTTLEDEAAFLAGGGVFALIGPTGVGKTTSTAKLAARYVMAHGNRDAALIASDSYRIAAREQLRVYAGLLGVEVHAPEEGELGALLTRLINPRKALLSMQRATPKRTILIDTLGMSQRDSRLASEVARLAETDIAIRPILVLNAASHGDTLEQVVAVYCHAVAEAGLELAGCIVTKLDESARPAAVLDILARHRLPLIYTASGQRVPEDLDAADVEALVREALATPASSPFGYDEASLAEMAGRTGESKSRALSRDVMHQGRALAAMFDTLQKRATGTDLLEQQWQRGRRGEGEASFAARLGERAQQAALAERRDEAALWWPRDKCLSGSDRAMPLISLDDQGLPLPLAWLRHRLPASPQARLDWAQEQHGAAWHLMATPPEGEAQQRLADRRCLWIAAANASRRLRYGGERQRMIELAALATPLEPRQCRWRGRPVTLRLSALPALYEERRGRAEPTEVMAWFATLHDVDDNRELARRYWLCNVLTGRDVASRLAAALALEGLETTTRRALERLGERGVAHHDRELQLATAAALAALATRLELCAEPWAMDVRAQLFNLAGGSRKRSAANLLDALIGALEARDALIDAAH</sequence>
<dbReference type="Gene3D" id="3.40.50.300">
    <property type="entry name" value="P-loop containing nucleotide triphosphate hydrolases"/>
    <property type="match status" value="1"/>
</dbReference>
<gene>
    <name evidence="17" type="primary">flhF</name>
    <name evidence="17" type="ORF">ACFFHW_16145</name>
</gene>
<evidence type="ECO:0000256" key="7">
    <source>
        <dbReference type="ARBA" id="ARBA00022795"/>
    </source>
</evidence>
<dbReference type="SMART" id="SM00382">
    <property type="entry name" value="AAA"/>
    <property type="match status" value="1"/>
</dbReference>
<dbReference type="Pfam" id="PF00448">
    <property type="entry name" value="SRP54"/>
    <property type="match status" value="1"/>
</dbReference>
<evidence type="ECO:0000256" key="5">
    <source>
        <dbReference type="ARBA" id="ARBA00022475"/>
    </source>
</evidence>
<dbReference type="InterPro" id="IPR020006">
    <property type="entry name" value="FlhF"/>
</dbReference>
<evidence type="ECO:0000256" key="2">
    <source>
        <dbReference type="ARBA" id="ARBA00008531"/>
    </source>
</evidence>
<dbReference type="InterPro" id="IPR047040">
    <property type="entry name" value="FlhF__GTPase_dom"/>
</dbReference>
<dbReference type="InterPro" id="IPR027417">
    <property type="entry name" value="P-loop_NTPase"/>
</dbReference>
<dbReference type="SMART" id="SM00962">
    <property type="entry name" value="SRP54"/>
    <property type="match status" value="1"/>
</dbReference>
<dbReference type="PANTHER" id="PTHR43134:SF3">
    <property type="entry name" value="FLAGELLAR BIOSYNTHESIS PROTEIN FLHF"/>
    <property type="match status" value="1"/>
</dbReference>
<evidence type="ECO:0000256" key="9">
    <source>
        <dbReference type="ARBA" id="ARBA00023134"/>
    </source>
</evidence>
<comment type="caution">
    <text evidence="17">The sequence shown here is derived from an EMBL/GenBank/DDBJ whole genome shotgun (WGS) entry which is preliminary data.</text>
</comment>
<evidence type="ECO:0000256" key="3">
    <source>
        <dbReference type="ARBA" id="ARBA00014919"/>
    </source>
</evidence>
<evidence type="ECO:0000256" key="8">
    <source>
        <dbReference type="ARBA" id="ARBA00022927"/>
    </source>
</evidence>
<evidence type="ECO:0000256" key="12">
    <source>
        <dbReference type="ARBA" id="ARBA00025337"/>
    </source>
</evidence>
<dbReference type="InterPro" id="IPR000897">
    <property type="entry name" value="SRP54_GTPase_dom"/>
</dbReference>
<keyword evidence="9" id="KW-0342">GTP-binding</keyword>
<dbReference type="RefSeq" id="WP_019951133.1">
    <property type="nucleotide sequence ID" value="NZ_JBHLVX010000060.1"/>
</dbReference>
<dbReference type="InterPro" id="IPR003593">
    <property type="entry name" value="AAA+_ATPase"/>
</dbReference>
<proteinExistence type="inferred from homology"/>
<evidence type="ECO:0000256" key="6">
    <source>
        <dbReference type="ARBA" id="ARBA00022741"/>
    </source>
</evidence>
<evidence type="ECO:0000259" key="16">
    <source>
        <dbReference type="SMART" id="SM00962"/>
    </source>
</evidence>
<keyword evidence="10" id="KW-0472">Membrane</keyword>
<evidence type="ECO:0000256" key="10">
    <source>
        <dbReference type="ARBA" id="ARBA00023136"/>
    </source>
</evidence>
<keyword evidence="6" id="KW-0547">Nucleotide-binding</keyword>
<feature type="region of interest" description="Disordered" evidence="14">
    <location>
        <begin position="49"/>
        <end position="77"/>
    </location>
</feature>
<comment type="similarity">
    <text evidence="2">Belongs to the GTP-binding SRP family.</text>
</comment>
<keyword evidence="17" id="KW-0282">Flagellum</keyword>
<evidence type="ECO:0000313" key="18">
    <source>
        <dbReference type="Proteomes" id="UP001589814"/>
    </source>
</evidence>
<dbReference type="Proteomes" id="UP001589814">
    <property type="component" value="Unassembled WGS sequence"/>
</dbReference>
<comment type="subcellular location">
    <subcellularLocation>
        <location evidence="1">Cell membrane</location>
        <topology evidence="1">Peripheral membrane protein</topology>
        <orientation evidence="1">Cytoplasmic side</orientation>
    </subcellularLocation>
</comment>
<dbReference type="EMBL" id="JBHLVX010000060">
    <property type="protein sequence ID" value="MFC0269498.1"/>
    <property type="molecule type" value="Genomic_DNA"/>
</dbReference>
<feature type="domain" description="AAA+ ATPase" evidence="15">
    <location>
        <begin position="183"/>
        <end position="370"/>
    </location>
</feature>
<keyword evidence="17" id="KW-0966">Cell projection</keyword>
<protein>
    <recommendedName>
        <fullName evidence="3 13">Flagellar biosynthesis protein FlhF</fullName>
    </recommendedName>
</protein>
<evidence type="ECO:0000256" key="13">
    <source>
        <dbReference type="NCBIfam" id="TIGR03499"/>
    </source>
</evidence>
<evidence type="ECO:0000256" key="11">
    <source>
        <dbReference type="ARBA" id="ARBA00023225"/>
    </source>
</evidence>
<name>A0ABV6G748_9GAMM</name>
<keyword evidence="17" id="KW-0969">Cilium</keyword>
<evidence type="ECO:0000256" key="4">
    <source>
        <dbReference type="ARBA" id="ARBA00022448"/>
    </source>
</evidence>
<comment type="function">
    <text evidence="12">Necessary for flagellar biosynthesis. May be involved in translocation of the flagellum.</text>
</comment>
<evidence type="ECO:0000256" key="1">
    <source>
        <dbReference type="ARBA" id="ARBA00004413"/>
    </source>
</evidence>